<accession>A0AAD7GYX0</accession>
<feature type="compositionally biased region" description="Polar residues" evidence="1">
    <location>
        <begin position="507"/>
        <end position="519"/>
    </location>
</feature>
<keyword evidence="2" id="KW-0732">Signal</keyword>
<evidence type="ECO:0000256" key="2">
    <source>
        <dbReference type="SAM" id="SignalP"/>
    </source>
</evidence>
<feature type="region of interest" description="Disordered" evidence="1">
    <location>
        <begin position="479"/>
        <end position="550"/>
    </location>
</feature>
<gene>
    <name evidence="4" type="ORF">B0H17DRAFT_1191688</name>
</gene>
<comment type="caution">
    <text evidence="4">The sequence shown here is derived from an EMBL/GenBank/DDBJ whole genome shotgun (WGS) entry which is preliminary data.</text>
</comment>
<dbReference type="EMBL" id="JARKIE010000004">
    <property type="protein sequence ID" value="KAJ7708198.1"/>
    <property type="molecule type" value="Genomic_DNA"/>
</dbReference>
<feature type="domain" description="DUF7223" evidence="3">
    <location>
        <begin position="282"/>
        <end position="449"/>
    </location>
</feature>
<feature type="chain" id="PRO_5042249032" description="DUF7223 domain-containing protein" evidence="2">
    <location>
        <begin position="18"/>
        <end position="653"/>
    </location>
</feature>
<reference evidence="4" key="1">
    <citation type="submission" date="2023-03" db="EMBL/GenBank/DDBJ databases">
        <title>Massive genome expansion in bonnet fungi (Mycena s.s.) driven by repeated elements and novel gene families across ecological guilds.</title>
        <authorList>
            <consortium name="Lawrence Berkeley National Laboratory"/>
            <person name="Harder C.B."/>
            <person name="Miyauchi S."/>
            <person name="Viragh M."/>
            <person name="Kuo A."/>
            <person name="Thoen E."/>
            <person name="Andreopoulos B."/>
            <person name="Lu D."/>
            <person name="Skrede I."/>
            <person name="Drula E."/>
            <person name="Henrissat B."/>
            <person name="Morin E."/>
            <person name="Kohler A."/>
            <person name="Barry K."/>
            <person name="LaButti K."/>
            <person name="Morin E."/>
            <person name="Salamov A."/>
            <person name="Lipzen A."/>
            <person name="Mereny Z."/>
            <person name="Hegedus B."/>
            <person name="Baldrian P."/>
            <person name="Stursova M."/>
            <person name="Weitz H."/>
            <person name="Taylor A."/>
            <person name="Grigoriev I.V."/>
            <person name="Nagy L.G."/>
            <person name="Martin F."/>
            <person name="Kauserud H."/>
        </authorList>
    </citation>
    <scope>NUCLEOTIDE SEQUENCE</scope>
    <source>
        <strain evidence="4">CBHHK067</strain>
    </source>
</reference>
<feature type="signal peptide" evidence="2">
    <location>
        <begin position="1"/>
        <end position="17"/>
    </location>
</feature>
<dbReference type="InterPro" id="IPR055647">
    <property type="entry name" value="DUF7223"/>
</dbReference>
<dbReference type="Pfam" id="PF23865">
    <property type="entry name" value="DUF7223"/>
    <property type="match status" value="1"/>
</dbReference>
<organism evidence="4 5">
    <name type="scientific">Mycena rosella</name>
    <name type="common">Pink bonnet</name>
    <name type="synonym">Agaricus rosellus</name>
    <dbReference type="NCBI Taxonomy" id="1033263"/>
    <lineage>
        <taxon>Eukaryota</taxon>
        <taxon>Fungi</taxon>
        <taxon>Dikarya</taxon>
        <taxon>Basidiomycota</taxon>
        <taxon>Agaricomycotina</taxon>
        <taxon>Agaricomycetes</taxon>
        <taxon>Agaricomycetidae</taxon>
        <taxon>Agaricales</taxon>
        <taxon>Marasmiineae</taxon>
        <taxon>Mycenaceae</taxon>
        <taxon>Mycena</taxon>
    </lineage>
</organism>
<dbReference type="Proteomes" id="UP001221757">
    <property type="component" value="Unassembled WGS sequence"/>
</dbReference>
<evidence type="ECO:0000256" key="1">
    <source>
        <dbReference type="SAM" id="MobiDB-lite"/>
    </source>
</evidence>
<evidence type="ECO:0000259" key="3">
    <source>
        <dbReference type="Pfam" id="PF23865"/>
    </source>
</evidence>
<feature type="compositionally biased region" description="Low complexity" evidence="1">
    <location>
        <begin position="520"/>
        <end position="550"/>
    </location>
</feature>
<keyword evidence="5" id="KW-1185">Reference proteome</keyword>
<feature type="compositionally biased region" description="Polar residues" evidence="1">
    <location>
        <begin position="479"/>
        <end position="495"/>
    </location>
</feature>
<name>A0AAD7GYX0_MYCRO</name>
<evidence type="ECO:0000313" key="5">
    <source>
        <dbReference type="Proteomes" id="UP001221757"/>
    </source>
</evidence>
<proteinExistence type="predicted"/>
<evidence type="ECO:0000313" key="4">
    <source>
        <dbReference type="EMBL" id="KAJ7708198.1"/>
    </source>
</evidence>
<sequence length="653" mass="67620">MFFSLLFLVPFLAVINAANDWSVPCITGECSYDILTTNGSSSGTLAIWGSQDAITDITHAADWEILGCDPNALSQDIRLVCKSDDPAAKCSHLYQNIGAVNKLVRLPENCGSSAFARVAKAWIPEDQSIPSSIASRLVRRDGTQPEVKALSLDTNFNAVDWSQTGVVNIAIQGANVPGASGTIPIPPSKRTTRLSQRGLFGFVKNAIKAITSNSIEVNKSLDLKPLDFNKDVNLVNEQIKCGALTASLKIDLNGQAHAAASVGVAATGTIIPPKITDFAIIAGLTANVAATLNITADVAGSVDTGKQNLVKLGIPGLDFPGILSIGPTFQVDAQVTASLDVNLDMTVGLNFDVNNAQLRFPPGSGDAPDANAFSIGDTPLTLSASPDVKATGAVSAHLIPSLNLGVSALGNVVNAQVFLALDTSASLKLSLEASADIQTVIDNSKTSTVGTDKALKTTSTGNNATSTSAKMIHTTSVATNLHTSSASKAMPTTTSKKMHKTSAKKMPTTSSNRQMMHTTTSSKPMHATSSSSSAAMSHSAAAPEPSAAHEMSGRAVTASFGGCFEVDAGVNVNVGADGSFFGLFDKSTNATLFAKNFVVFKKCFGAVAPKRSLAMLSRLDLLGRRAGLTCPASNVKPVALVDQTVQSDAIAAA</sequence>
<protein>
    <recommendedName>
        <fullName evidence="3">DUF7223 domain-containing protein</fullName>
    </recommendedName>
</protein>
<dbReference type="AlphaFoldDB" id="A0AAD7GYX0"/>